<dbReference type="AlphaFoldDB" id="A0AAW1RC67"/>
<evidence type="ECO:0008006" key="4">
    <source>
        <dbReference type="Google" id="ProtNLM"/>
    </source>
</evidence>
<dbReference type="SUPFAM" id="SSF53448">
    <property type="entry name" value="Nucleotide-diphospho-sugar transferases"/>
    <property type="match status" value="1"/>
</dbReference>
<proteinExistence type="predicted"/>
<evidence type="ECO:0000313" key="2">
    <source>
        <dbReference type="EMBL" id="KAK9830891.1"/>
    </source>
</evidence>
<keyword evidence="1" id="KW-1133">Transmembrane helix</keyword>
<name>A0AAW1RC67_9CHLO</name>
<dbReference type="InterPro" id="IPR037185">
    <property type="entry name" value="EmrE-like"/>
</dbReference>
<accession>A0AAW1RC67</accession>
<feature type="transmembrane region" description="Helical" evidence="1">
    <location>
        <begin position="128"/>
        <end position="152"/>
    </location>
</feature>
<sequence length="550" mass="57914">MANWMEIARTAVACEQPGNLKLIRRPPPLSRRGRALLLASGCLDVFAYCSQCLGFALCGVALAAAVLPAASQTMTAVLSRVLLGRRLSRQQLLAVVIVNGGLLLRAAAPQPLSAEHNASPKPQLLGMGAWQLAGCCALAASAVGHSLLGVLYELLLRERPPPAYADYMQRTSRIGLAVASMYQARVFAREGVVAVGLANAVRGGVVSLVADGGALPQQSVVTAPDTAPTLQPDLPGLPVRPASPSAHTSFASGAPDAAQPMERMTTHGRGAGTMRWVVFIAVLLVCAVLGYGIADGCMHGMSTGSWDRCAARAATAPVISVLALFSVIALVSCVVITLGPIAHVESNSRCYSAVPPQKWIGPLPRVTIQMPVYKEGLAATIGPSVESLLAALAAYHAAGGEGLIFVNDDGMQLLDKAERAERIAYYTKHNIAYVARPPHGRDGYVRAGRFKKASNMNFCLTISQRVSKLMQESGLGPEEALAAVKAATAVARSTHAFLAGGDVRMGDFVLLVDSDTRVPEDCILPVVTELLRSPHVAFTQHYTTPLQARQ</sequence>
<evidence type="ECO:0000256" key="1">
    <source>
        <dbReference type="SAM" id="Phobius"/>
    </source>
</evidence>
<dbReference type="PANTHER" id="PTHR35408">
    <property type="entry name" value="CHROMOSOME 15, WHOLE GENOME SHOTGUN SEQUENCE"/>
    <property type="match status" value="1"/>
</dbReference>
<feature type="transmembrane region" description="Helical" evidence="1">
    <location>
        <begin position="91"/>
        <end position="108"/>
    </location>
</feature>
<feature type="transmembrane region" description="Helical" evidence="1">
    <location>
        <begin position="273"/>
        <end position="294"/>
    </location>
</feature>
<keyword evidence="3" id="KW-1185">Reference proteome</keyword>
<evidence type="ECO:0000313" key="3">
    <source>
        <dbReference type="Proteomes" id="UP001445335"/>
    </source>
</evidence>
<dbReference type="EMBL" id="JALJOU010000049">
    <property type="protein sequence ID" value="KAK9830891.1"/>
    <property type="molecule type" value="Genomic_DNA"/>
</dbReference>
<keyword evidence="1" id="KW-0812">Transmembrane</keyword>
<dbReference type="Proteomes" id="UP001445335">
    <property type="component" value="Unassembled WGS sequence"/>
</dbReference>
<comment type="caution">
    <text evidence="2">The sequence shown here is derived from an EMBL/GenBank/DDBJ whole genome shotgun (WGS) entry which is preliminary data.</text>
</comment>
<reference evidence="2 3" key="1">
    <citation type="journal article" date="2024" name="Nat. Commun.">
        <title>Phylogenomics reveals the evolutionary origins of lichenization in chlorophyte algae.</title>
        <authorList>
            <person name="Puginier C."/>
            <person name="Libourel C."/>
            <person name="Otte J."/>
            <person name="Skaloud P."/>
            <person name="Haon M."/>
            <person name="Grisel S."/>
            <person name="Petersen M."/>
            <person name="Berrin J.G."/>
            <person name="Delaux P.M."/>
            <person name="Dal Grande F."/>
            <person name="Keller J."/>
        </authorList>
    </citation>
    <scope>NUCLEOTIDE SEQUENCE [LARGE SCALE GENOMIC DNA]</scope>
    <source>
        <strain evidence="2 3">SAG 245.80</strain>
    </source>
</reference>
<feature type="transmembrane region" description="Helical" evidence="1">
    <location>
        <begin position="314"/>
        <end position="339"/>
    </location>
</feature>
<keyword evidence="1" id="KW-0472">Membrane</keyword>
<dbReference type="InterPro" id="IPR029044">
    <property type="entry name" value="Nucleotide-diphossugar_trans"/>
</dbReference>
<protein>
    <recommendedName>
        <fullName evidence="4">Glycosyltransferase 2-like domain-containing protein</fullName>
    </recommendedName>
</protein>
<gene>
    <name evidence="2" type="ORF">WJX81_001962</name>
</gene>
<feature type="transmembrane region" description="Helical" evidence="1">
    <location>
        <begin position="45"/>
        <end position="70"/>
    </location>
</feature>
<dbReference type="PANTHER" id="PTHR35408:SF2">
    <property type="entry name" value="GLYCOSYLTRANSFERASE 2-LIKE DOMAIN-CONTAINING PROTEIN"/>
    <property type="match status" value="1"/>
</dbReference>
<organism evidence="2 3">
    <name type="scientific">Elliptochloris bilobata</name>
    <dbReference type="NCBI Taxonomy" id="381761"/>
    <lineage>
        <taxon>Eukaryota</taxon>
        <taxon>Viridiplantae</taxon>
        <taxon>Chlorophyta</taxon>
        <taxon>core chlorophytes</taxon>
        <taxon>Trebouxiophyceae</taxon>
        <taxon>Trebouxiophyceae incertae sedis</taxon>
        <taxon>Elliptochloris clade</taxon>
        <taxon>Elliptochloris</taxon>
    </lineage>
</organism>
<dbReference type="SUPFAM" id="SSF103481">
    <property type="entry name" value="Multidrug resistance efflux transporter EmrE"/>
    <property type="match status" value="1"/>
</dbReference>